<keyword evidence="7" id="KW-1185">Reference proteome</keyword>
<dbReference type="InterPro" id="IPR003806">
    <property type="entry name" value="ATP-grasp_PylC-type"/>
</dbReference>
<keyword evidence="2 4" id="KW-0547">Nucleotide-binding</keyword>
<dbReference type="OrthoDB" id="5372487at2"/>
<dbReference type="EMBL" id="LSTO01000001">
    <property type="protein sequence ID" value="OWW19283.1"/>
    <property type="molecule type" value="Genomic_DNA"/>
</dbReference>
<evidence type="ECO:0000256" key="2">
    <source>
        <dbReference type="ARBA" id="ARBA00022741"/>
    </source>
</evidence>
<dbReference type="Gene3D" id="3.30.1490.20">
    <property type="entry name" value="ATP-grasp fold, A domain"/>
    <property type="match status" value="1"/>
</dbReference>
<dbReference type="GO" id="GO:0046872">
    <property type="term" value="F:metal ion binding"/>
    <property type="evidence" value="ECO:0007669"/>
    <property type="project" value="InterPro"/>
</dbReference>
<accession>A0A254TFE5</accession>
<dbReference type="PANTHER" id="PTHR43585">
    <property type="entry name" value="FUMIPYRROLE BIOSYNTHESIS PROTEIN C"/>
    <property type="match status" value="1"/>
</dbReference>
<gene>
    <name evidence="6" type="ORF">AYR66_07000</name>
</gene>
<reference evidence="6 7" key="1">
    <citation type="submission" date="2016-02" db="EMBL/GenBank/DDBJ databases">
        <authorList>
            <person name="Wen L."/>
            <person name="He K."/>
            <person name="Yang H."/>
        </authorList>
    </citation>
    <scope>NUCLEOTIDE SEQUENCE [LARGE SCALE GENOMIC DNA]</scope>
    <source>
        <strain evidence="6 7">TSA40</strain>
    </source>
</reference>
<keyword evidence="1" id="KW-0436">Ligase</keyword>
<dbReference type="Pfam" id="PF02655">
    <property type="entry name" value="ATP-grasp_3"/>
    <property type="match status" value="1"/>
</dbReference>
<dbReference type="SUPFAM" id="SSF56059">
    <property type="entry name" value="Glutathione synthetase ATP-binding domain-like"/>
    <property type="match status" value="1"/>
</dbReference>
<dbReference type="InterPro" id="IPR013815">
    <property type="entry name" value="ATP_grasp_subdomain_1"/>
</dbReference>
<evidence type="ECO:0000256" key="3">
    <source>
        <dbReference type="ARBA" id="ARBA00022840"/>
    </source>
</evidence>
<dbReference type="RefSeq" id="WP_088706200.1">
    <property type="nucleotide sequence ID" value="NZ_LSTO01000001.1"/>
</dbReference>
<dbReference type="Gene3D" id="3.30.470.20">
    <property type="entry name" value="ATP-grasp fold, B domain"/>
    <property type="match status" value="1"/>
</dbReference>
<evidence type="ECO:0000256" key="1">
    <source>
        <dbReference type="ARBA" id="ARBA00022598"/>
    </source>
</evidence>
<evidence type="ECO:0000313" key="6">
    <source>
        <dbReference type="EMBL" id="OWW19283.1"/>
    </source>
</evidence>
<dbReference type="InterPro" id="IPR052032">
    <property type="entry name" value="ATP-dep_AA_Ligase"/>
</dbReference>
<sequence length="377" mass="41279">MINFIVTGNCRRVVSAVLLAIRSFTDAKCIVIGGAATRPLRWSGLCKRQVTVDIDGADDATFTEVVNRIADFNPHVILIPADCDAIRLANRVRDRLRVKTTPIPMQQTLDMFDNKWLFHQFCTRIGLPVPDTLHFPSKAVMDFHAIESRIGLPFVVKPLDRAGSTGVHVVRSAEDFAASILDNTGYDYGDLIAQRYIHGDDVDVSFLAFGGNVSALAVQRASGSHIHFVANPALEAMAVTMSGASAYDGVMHVDARMEEGTGKVWLIESNPRFWASLPASVWCGLNFVAESLVPAPRGARVRVLAAGSVSMRHPLVQLSAWRGMLADRGGRGRLLRAMAFDPPALRDFARELPATALRFARARPPSGPMNVPHFRRT</sequence>
<dbReference type="PROSITE" id="PS50975">
    <property type="entry name" value="ATP_GRASP"/>
    <property type="match status" value="1"/>
</dbReference>
<feature type="domain" description="ATP-grasp" evidence="5">
    <location>
        <begin position="119"/>
        <end position="296"/>
    </location>
</feature>
<evidence type="ECO:0000256" key="4">
    <source>
        <dbReference type="PROSITE-ProRule" id="PRU00409"/>
    </source>
</evidence>
<dbReference type="PANTHER" id="PTHR43585:SF2">
    <property type="entry name" value="ATP-GRASP ENZYME FSQD"/>
    <property type="match status" value="1"/>
</dbReference>
<dbReference type="AlphaFoldDB" id="A0A254TFE5"/>
<dbReference type="Proteomes" id="UP000197535">
    <property type="component" value="Unassembled WGS sequence"/>
</dbReference>
<name>A0A254TFE5_9BURK</name>
<keyword evidence="3 4" id="KW-0067">ATP-binding</keyword>
<dbReference type="InterPro" id="IPR011761">
    <property type="entry name" value="ATP-grasp"/>
</dbReference>
<comment type="caution">
    <text evidence="6">The sequence shown here is derived from an EMBL/GenBank/DDBJ whole genome shotgun (WGS) entry which is preliminary data.</text>
</comment>
<dbReference type="GO" id="GO:0016874">
    <property type="term" value="F:ligase activity"/>
    <property type="evidence" value="ECO:0007669"/>
    <property type="project" value="UniProtKB-KW"/>
</dbReference>
<proteinExistence type="predicted"/>
<protein>
    <recommendedName>
        <fullName evidence="5">ATP-grasp domain-containing protein</fullName>
    </recommendedName>
</protein>
<dbReference type="GO" id="GO:0005524">
    <property type="term" value="F:ATP binding"/>
    <property type="evidence" value="ECO:0007669"/>
    <property type="project" value="UniProtKB-UniRule"/>
</dbReference>
<organism evidence="6 7">
    <name type="scientific">Noviherbaspirillum denitrificans</name>
    <dbReference type="NCBI Taxonomy" id="1968433"/>
    <lineage>
        <taxon>Bacteria</taxon>
        <taxon>Pseudomonadati</taxon>
        <taxon>Pseudomonadota</taxon>
        <taxon>Betaproteobacteria</taxon>
        <taxon>Burkholderiales</taxon>
        <taxon>Oxalobacteraceae</taxon>
        <taxon>Noviherbaspirillum</taxon>
    </lineage>
</organism>
<evidence type="ECO:0000259" key="5">
    <source>
        <dbReference type="PROSITE" id="PS50975"/>
    </source>
</evidence>
<evidence type="ECO:0000313" key="7">
    <source>
        <dbReference type="Proteomes" id="UP000197535"/>
    </source>
</evidence>